<gene>
    <name evidence="1" type="ORF">CRU78_17115</name>
</gene>
<sequence>MTCALCSREARGFGIFNPALQRTDPRRVLERWVFCSMRCMEAFSKVMERLTGLQEGAVLDPTDLEIAAMHAALAPLGDYVASIGMDRPLADYGKAEVLRLVEVVIDAYQAQMLIEHERLAATDRAFLEQRLAAQPLPVSGTPTRIPF</sequence>
<dbReference type="EMBL" id="PDHS01000444">
    <property type="protein sequence ID" value="MQM32126.1"/>
    <property type="molecule type" value="Genomic_DNA"/>
</dbReference>
<organism evidence="1 2">
    <name type="scientific">Candidatus Accumulibacter phosphatis</name>
    <dbReference type="NCBI Taxonomy" id="327160"/>
    <lineage>
        <taxon>Bacteria</taxon>
        <taxon>Pseudomonadati</taxon>
        <taxon>Pseudomonadota</taxon>
        <taxon>Betaproteobacteria</taxon>
        <taxon>Candidatus Accumulibacter</taxon>
    </lineage>
</organism>
<dbReference type="Pfam" id="PF20121">
    <property type="entry name" value="DUF6511"/>
    <property type="match status" value="1"/>
</dbReference>
<name>A0A6A7RYT8_9PROT</name>
<protein>
    <submittedName>
        <fullName evidence="1">Uncharacterized protein</fullName>
    </submittedName>
</protein>
<comment type="caution">
    <text evidence="1">The sequence shown here is derived from an EMBL/GenBank/DDBJ whole genome shotgun (WGS) entry which is preliminary data.</text>
</comment>
<evidence type="ECO:0000313" key="2">
    <source>
        <dbReference type="Proteomes" id="UP000342300"/>
    </source>
</evidence>
<accession>A0A6A7RYT8</accession>
<proteinExistence type="predicted"/>
<reference evidence="1 2" key="1">
    <citation type="submission" date="2017-09" db="EMBL/GenBank/DDBJ databases">
        <title>Metagenomic Analysis Reveals Denitrifying Candidatus Accumulibacter and Flanking Population as a Source of N2O.</title>
        <authorList>
            <person name="Gao H."/>
            <person name="Mao Y."/>
            <person name="Zhao X."/>
            <person name="Liu W.-T."/>
            <person name="Zhang T."/>
            <person name="Wells G."/>
        </authorList>
    </citation>
    <scope>NUCLEOTIDE SEQUENCE [LARGE SCALE GENOMIC DNA]</scope>
    <source>
        <strain evidence="1">CANDO_2_IC</strain>
    </source>
</reference>
<dbReference type="InterPro" id="IPR045422">
    <property type="entry name" value="DUF6511"/>
</dbReference>
<evidence type="ECO:0000313" key="1">
    <source>
        <dbReference type="EMBL" id="MQM32126.1"/>
    </source>
</evidence>
<dbReference type="Proteomes" id="UP000342300">
    <property type="component" value="Unassembled WGS sequence"/>
</dbReference>
<dbReference type="AlphaFoldDB" id="A0A6A7RYT8"/>